<protein>
    <recommendedName>
        <fullName evidence="2">SWIM-type domain-containing protein</fullName>
    </recommendedName>
</protein>
<keyword evidence="4" id="KW-1185">Reference proteome</keyword>
<dbReference type="InterPro" id="IPR007527">
    <property type="entry name" value="Znf_SWIM"/>
</dbReference>
<name>A0A848KJK5_9NOCA</name>
<dbReference type="PANTHER" id="PTHR38133:SF1">
    <property type="entry name" value="SLR1429 PROTEIN"/>
    <property type="match status" value="1"/>
</dbReference>
<keyword evidence="1" id="KW-0863">Zinc-finger</keyword>
<proteinExistence type="predicted"/>
<dbReference type="EMBL" id="VCQU01000013">
    <property type="protein sequence ID" value="NMN98875.1"/>
    <property type="molecule type" value="Genomic_DNA"/>
</dbReference>
<comment type="caution">
    <text evidence="3">The sequence shown here is derived from an EMBL/GenBank/DDBJ whole genome shotgun (WGS) entry which is preliminary data.</text>
</comment>
<sequence length="257" mass="28109">MSPGRGRNFRQYGQRRPVIGGVEARTRRGAFGKTWWGRALIDSVEALADAGRLTRGRTYARAGQVVSFQVGAGEVNAEVQGSQPQPFSSTFVITPLDADAVREVVDTIRATPGMLAEIVSGSVPKELGPLLLPQRASELDFECTCPDSGWPCKHVAAVAYLTAEHLDERPLDILLLRGIELDALISGVESEPAWDASDLYGDRIELPALPTVERRPAIDDLDTMLLRRAMRLVSEDEKVVAQAVRELTRLYDGLTQS</sequence>
<dbReference type="Proteomes" id="UP000535543">
    <property type="component" value="Unassembled WGS sequence"/>
</dbReference>
<dbReference type="Pfam" id="PF04434">
    <property type="entry name" value="SWIM"/>
    <property type="match status" value="1"/>
</dbReference>
<reference evidence="3 4" key="2">
    <citation type="submission" date="2020-06" db="EMBL/GenBank/DDBJ databases">
        <title>Antribacter stalactiti gen. nov., sp. nov., a new member of the family Nacardiaceae isolated from a cave.</title>
        <authorList>
            <person name="Kim I.S."/>
        </authorList>
    </citation>
    <scope>NUCLEOTIDE SEQUENCE [LARGE SCALE GENOMIC DNA]</scope>
    <source>
        <strain evidence="3 4">YC2-7</strain>
    </source>
</reference>
<dbReference type="GO" id="GO:0008270">
    <property type="term" value="F:zinc ion binding"/>
    <property type="evidence" value="ECO:0007669"/>
    <property type="project" value="UniProtKB-KW"/>
</dbReference>
<organism evidence="3 4">
    <name type="scientific">Antrihabitans stalactiti</name>
    <dbReference type="NCBI Taxonomy" id="2584121"/>
    <lineage>
        <taxon>Bacteria</taxon>
        <taxon>Bacillati</taxon>
        <taxon>Actinomycetota</taxon>
        <taxon>Actinomycetes</taxon>
        <taxon>Mycobacteriales</taxon>
        <taxon>Nocardiaceae</taxon>
        <taxon>Antrihabitans</taxon>
    </lineage>
</organism>
<keyword evidence="1" id="KW-0862">Zinc</keyword>
<dbReference type="PROSITE" id="PS50966">
    <property type="entry name" value="ZF_SWIM"/>
    <property type="match status" value="1"/>
</dbReference>
<feature type="domain" description="SWIM-type" evidence="2">
    <location>
        <begin position="128"/>
        <end position="163"/>
    </location>
</feature>
<evidence type="ECO:0000256" key="1">
    <source>
        <dbReference type="PROSITE-ProRule" id="PRU00325"/>
    </source>
</evidence>
<evidence type="ECO:0000313" key="4">
    <source>
        <dbReference type="Proteomes" id="UP000535543"/>
    </source>
</evidence>
<accession>A0A848KJK5</accession>
<dbReference type="PANTHER" id="PTHR38133">
    <property type="entry name" value="SLR1429 PROTEIN"/>
    <property type="match status" value="1"/>
</dbReference>
<gene>
    <name evidence="3" type="ORF">FGL95_27955</name>
</gene>
<dbReference type="AlphaFoldDB" id="A0A848KJK5"/>
<evidence type="ECO:0000259" key="2">
    <source>
        <dbReference type="PROSITE" id="PS50966"/>
    </source>
</evidence>
<evidence type="ECO:0000313" key="3">
    <source>
        <dbReference type="EMBL" id="NMN98875.1"/>
    </source>
</evidence>
<keyword evidence="1" id="KW-0479">Metal-binding</keyword>
<dbReference type="RefSeq" id="WP_169593633.1">
    <property type="nucleotide sequence ID" value="NZ_VCQU01000013.1"/>
</dbReference>
<reference evidence="3 4" key="1">
    <citation type="submission" date="2019-05" db="EMBL/GenBank/DDBJ databases">
        <authorList>
            <person name="Lee S.D."/>
        </authorList>
    </citation>
    <scope>NUCLEOTIDE SEQUENCE [LARGE SCALE GENOMIC DNA]</scope>
    <source>
        <strain evidence="3 4">YC2-7</strain>
    </source>
</reference>